<proteinExistence type="predicted"/>
<evidence type="ECO:0000313" key="6">
    <source>
        <dbReference type="Proteomes" id="UP000031668"/>
    </source>
</evidence>
<dbReference type="PANTHER" id="PTHR10161">
    <property type="entry name" value="TARTRATE-RESISTANT ACID PHOSPHATASE TYPE 5"/>
    <property type="match status" value="1"/>
</dbReference>
<feature type="chain" id="PRO_5002169009" evidence="3">
    <location>
        <begin position="25"/>
        <end position="315"/>
    </location>
</feature>
<keyword evidence="6" id="KW-1185">Reference proteome</keyword>
<dbReference type="EMBL" id="JWZT01001813">
    <property type="protein sequence ID" value="KII71271.1"/>
    <property type="molecule type" value="Genomic_DNA"/>
</dbReference>
<dbReference type="PANTHER" id="PTHR10161:SF14">
    <property type="entry name" value="TARTRATE-RESISTANT ACID PHOSPHATASE TYPE 5"/>
    <property type="match status" value="1"/>
</dbReference>
<dbReference type="InterPro" id="IPR051558">
    <property type="entry name" value="Metallophosphoesterase_PAP"/>
</dbReference>
<dbReference type="GO" id="GO:0016787">
    <property type="term" value="F:hydrolase activity"/>
    <property type="evidence" value="ECO:0007669"/>
    <property type="project" value="UniProtKB-KW"/>
</dbReference>
<comment type="caution">
    <text evidence="5">The sequence shown here is derived from an EMBL/GenBank/DDBJ whole genome shotgun (WGS) entry which is preliminary data.</text>
</comment>
<evidence type="ECO:0000256" key="2">
    <source>
        <dbReference type="ARBA" id="ARBA00022801"/>
    </source>
</evidence>
<evidence type="ECO:0000256" key="3">
    <source>
        <dbReference type="SAM" id="SignalP"/>
    </source>
</evidence>
<dbReference type="InterPro" id="IPR004843">
    <property type="entry name" value="Calcineurin-like_PHP"/>
</dbReference>
<keyword evidence="1 3" id="KW-0732">Signal</keyword>
<evidence type="ECO:0000256" key="1">
    <source>
        <dbReference type="ARBA" id="ARBA00022729"/>
    </source>
</evidence>
<accession>A0A0C2MV98</accession>
<evidence type="ECO:0000259" key="4">
    <source>
        <dbReference type="Pfam" id="PF00149"/>
    </source>
</evidence>
<reference evidence="5 6" key="1">
    <citation type="journal article" date="2014" name="Genome Biol. Evol.">
        <title>The genome of the myxosporean Thelohanellus kitauei shows adaptations to nutrient acquisition within its fish host.</title>
        <authorList>
            <person name="Yang Y."/>
            <person name="Xiong J."/>
            <person name="Zhou Z."/>
            <person name="Huo F."/>
            <person name="Miao W."/>
            <person name="Ran C."/>
            <person name="Liu Y."/>
            <person name="Zhang J."/>
            <person name="Feng J."/>
            <person name="Wang M."/>
            <person name="Wang M."/>
            <person name="Wang L."/>
            <person name="Yao B."/>
        </authorList>
    </citation>
    <scope>NUCLEOTIDE SEQUENCE [LARGE SCALE GENOMIC DNA]</scope>
    <source>
        <strain evidence="5">Wuqing</strain>
    </source>
</reference>
<dbReference type="OrthoDB" id="411211at2759"/>
<dbReference type="SUPFAM" id="SSF56300">
    <property type="entry name" value="Metallo-dependent phosphatases"/>
    <property type="match status" value="1"/>
</dbReference>
<organism evidence="5 6">
    <name type="scientific">Thelohanellus kitauei</name>
    <name type="common">Myxosporean</name>
    <dbReference type="NCBI Taxonomy" id="669202"/>
    <lineage>
        <taxon>Eukaryota</taxon>
        <taxon>Metazoa</taxon>
        <taxon>Cnidaria</taxon>
        <taxon>Myxozoa</taxon>
        <taxon>Myxosporea</taxon>
        <taxon>Bivalvulida</taxon>
        <taxon>Platysporina</taxon>
        <taxon>Myxobolidae</taxon>
        <taxon>Thelohanellus</taxon>
    </lineage>
</organism>
<evidence type="ECO:0000313" key="5">
    <source>
        <dbReference type="EMBL" id="KII71271.1"/>
    </source>
</evidence>
<protein>
    <submittedName>
        <fullName evidence="5">Purple acid phosphatase 17</fullName>
    </submittedName>
</protein>
<sequence>MSTSKKIQAKSIIFCFLTIFVIRGQKLRKINDDELNVVVIGDAGFPESESQIKRMVVSRIREKHAQRPFQLGIILGDNVYETGSEKDDFETLNQIFGISFPPHIFDFDFLTVLGNHDHMGDPDTQIRFHLEYDPRFYMPDRNYHYDVKLIDNTSIRFVCVDSTPLYDYRLITPENRSTIIRLLIELLDNSREFDYVFLILHHNVLRGCGPHRRVPDDVHFTKLTTHKYLSAIINGHNHNMQMLGRIMIHPPVFTVGNSALADPVGASESENAWCRSPETGGFGQLIISNKLTKIRYFSGKGQLLVDAELDKGQRT</sequence>
<name>A0A0C2MV98_THEKT</name>
<gene>
    <name evidence="5" type="ORF">RF11_08766</name>
</gene>
<dbReference type="AlphaFoldDB" id="A0A0C2MV98"/>
<keyword evidence="2" id="KW-0378">Hydrolase</keyword>
<dbReference type="Pfam" id="PF00149">
    <property type="entry name" value="Metallophos"/>
    <property type="match status" value="1"/>
</dbReference>
<feature type="signal peptide" evidence="3">
    <location>
        <begin position="1"/>
        <end position="24"/>
    </location>
</feature>
<dbReference type="InterPro" id="IPR029052">
    <property type="entry name" value="Metallo-depent_PP-like"/>
</dbReference>
<feature type="domain" description="Calcineurin-like phosphoesterase" evidence="4">
    <location>
        <begin position="36"/>
        <end position="239"/>
    </location>
</feature>
<dbReference type="Proteomes" id="UP000031668">
    <property type="component" value="Unassembled WGS sequence"/>
</dbReference>
<dbReference type="Gene3D" id="3.60.21.10">
    <property type="match status" value="1"/>
</dbReference>